<evidence type="ECO:0000256" key="2">
    <source>
        <dbReference type="ARBA" id="ARBA00023136"/>
    </source>
</evidence>
<dbReference type="Proteomes" id="UP001596101">
    <property type="component" value="Unassembled WGS sequence"/>
</dbReference>
<comment type="subcellular location">
    <subcellularLocation>
        <location evidence="1">Membrane</location>
    </subcellularLocation>
</comment>
<name>A0ABW0MQQ6_9BURK</name>
<dbReference type="PANTHER" id="PTHR35603">
    <property type="match status" value="1"/>
</dbReference>
<dbReference type="RefSeq" id="WP_379760253.1">
    <property type="nucleotide sequence ID" value="NZ_JBHSMR010000014.1"/>
</dbReference>
<accession>A0ABW0MQQ6</accession>
<protein>
    <recommendedName>
        <fullName evidence="5">Glycine zipper 2TM domain-containing protein</fullName>
    </recommendedName>
</protein>
<dbReference type="EMBL" id="JBHSMR010000014">
    <property type="protein sequence ID" value="MFC5480583.1"/>
    <property type="molecule type" value="Genomic_DNA"/>
</dbReference>
<keyword evidence="2" id="KW-0472">Membrane</keyword>
<gene>
    <name evidence="3" type="ORF">ACFPQ5_20470</name>
</gene>
<evidence type="ECO:0000313" key="3">
    <source>
        <dbReference type="EMBL" id="MFC5480583.1"/>
    </source>
</evidence>
<comment type="caution">
    <text evidence="3">The sequence shown here is derived from an EMBL/GenBank/DDBJ whole genome shotgun (WGS) entry which is preliminary data.</text>
</comment>
<dbReference type="InterPro" id="IPR051407">
    <property type="entry name" value="Bact_OM_lipoprot/Surf_antigen"/>
</dbReference>
<evidence type="ECO:0000313" key="4">
    <source>
        <dbReference type="Proteomes" id="UP001596101"/>
    </source>
</evidence>
<sequence>MNTTATATRIHPLMAAAAVSVVIVSLTGAAAITGMLPSSRSAPEPQQAVLAPTAALPLAAPVAANQLQAATQVQAQYGAAPAQFAQAAPMVVSAAPGTTTYVQTPNAPTVIVKQGAAPVKTVVQKPKVVERVVERRVVEHRPAPQPVRYAEPTYRQAPAPAPAQPNYVGIGTGAVIGGLIGNQVGGGNGKKLATLAGIIGGGYIGNEVAKRNGQ</sequence>
<evidence type="ECO:0000256" key="1">
    <source>
        <dbReference type="ARBA" id="ARBA00004370"/>
    </source>
</evidence>
<evidence type="ECO:0008006" key="5">
    <source>
        <dbReference type="Google" id="ProtNLM"/>
    </source>
</evidence>
<dbReference type="PANTHER" id="PTHR35603:SF2">
    <property type="entry name" value="OUTER MEMBRANE LIPOPROTEIN"/>
    <property type="match status" value="1"/>
</dbReference>
<reference evidence="4" key="1">
    <citation type="journal article" date="2019" name="Int. J. Syst. Evol. Microbiol.">
        <title>The Global Catalogue of Microorganisms (GCM) 10K type strain sequencing project: providing services to taxonomists for standard genome sequencing and annotation.</title>
        <authorList>
            <consortium name="The Broad Institute Genomics Platform"/>
            <consortium name="The Broad Institute Genome Sequencing Center for Infectious Disease"/>
            <person name="Wu L."/>
            <person name="Ma J."/>
        </authorList>
    </citation>
    <scope>NUCLEOTIDE SEQUENCE [LARGE SCALE GENOMIC DNA]</scope>
    <source>
        <strain evidence="4">CCUG 43111</strain>
    </source>
</reference>
<organism evidence="3 4">
    <name type="scientific">Massilia suwonensis</name>
    <dbReference type="NCBI Taxonomy" id="648895"/>
    <lineage>
        <taxon>Bacteria</taxon>
        <taxon>Pseudomonadati</taxon>
        <taxon>Pseudomonadota</taxon>
        <taxon>Betaproteobacteria</taxon>
        <taxon>Burkholderiales</taxon>
        <taxon>Oxalobacteraceae</taxon>
        <taxon>Telluria group</taxon>
        <taxon>Massilia</taxon>
    </lineage>
</organism>
<proteinExistence type="predicted"/>
<keyword evidence="4" id="KW-1185">Reference proteome</keyword>